<evidence type="ECO:0000313" key="2">
    <source>
        <dbReference type="Proteomes" id="UP000297814"/>
    </source>
</evidence>
<dbReference type="AlphaFoldDB" id="A0A4Z1GJ21"/>
<reference evidence="1 2" key="1">
    <citation type="submission" date="2017-12" db="EMBL/GenBank/DDBJ databases">
        <title>Comparative genomics of Botrytis spp.</title>
        <authorList>
            <person name="Valero-Jimenez C.A."/>
            <person name="Tapia P."/>
            <person name="Veloso J."/>
            <person name="Silva-Moreno E."/>
            <person name="Staats M."/>
            <person name="Valdes J.H."/>
            <person name="Van Kan J.A.L."/>
        </authorList>
    </citation>
    <scope>NUCLEOTIDE SEQUENCE [LARGE SCALE GENOMIC DNA]</scope>
    <source>
        <strain evidence="1 2">Bh0001</strain>
    </source>
</reference>
<comment type="caution">
    <text evidence="1">The sequence shown here is derived from an EMBL/GenBank/DDBJ whole genome shotgun (WGS) entry which is preliminary data.</text>
</comment>
<proteinExistence type="predicted"/>
<sequence length="69" mass="7684">MAAIFWAFETGATAAQGKIPTITPAIEHLNASWSIEFWGPSVHFVDAIEPDRTVFLMEYSCPKRNTSIL</sequence>
<gene>
    <name evidence="1" type="ORF">BHYA_0112g00250</name>
</gene>
<keyword evidence="2" id="KW-1185">Reference proteome</keyword>
<dbReference type="EMBL" id="PQXK01000112">
    <property type="protein sequence ID" value="TGO36886.1"/>
    <property type="molecule type" value="Genomic_DNA"/>
</dbReference>
<organism evidence="1 2">
    <name type="scientific">Botrytis hyacinthi</name>
    <dbReference type="NCBI Taxonomy" id="278943"/>
    <lineage>
        <taxon>Eukaryota</taxon>
        <taxon>Fungi</taxon>
        <taxon>Dikarya</taxon>
        <taxon>Ascomycota</taxon>
        <taxon>Pezizomycotina</taxon>
        <taxon>Leotiomycetes</taxon>
        <taxon>Helotiales</taxon>
        <taxon>Sclerotiniaceae</taxon>
        <taxon>Botrytis</taxon>
    </lineage>
</organism>
<accession>A0A4Z1GJ21</accession>
<evidence type="ECO:0000313" key="1">
    <source>
        <dbReference type="EMBL" id="TGO36886.1"/>
    </source>
</evidence>
<protein>
    <submittedName>
        <fullName evidence="1">Uncharacterized protein</fullName>
    </submittedName>
</protein>
<dbReference type="Proteomes" id="UP000297814">
    <property type="component" value="Unassembled WGS sequence"/>
</dbReference>
<name>A0A4Z1GJ21_9HELO</name>